<proteinExistence type="predicted"/>
<evidence type="ECO:0000256" key="1">
    <source>
        <dbReference type="SAM" id="MobiDB-lite"/>
    </source>
</evidence>
<accession>A0A0T5VLA9</accession>
<evidence type="ECO:0000313" key="3">
    <source>
        <dbReference type="Proteomes" id="UP000051950"/>
    </source>
</evidence>
<feature type="region of interest" description="Disordered" evidence="1">
    <location>
        <begin position="50"/>
        <end position="71"/>
    </location>
</feature>
<gene>
    <name evidence="2" type="ORF">ASU31_19160</name>
</gene>
<dbReference type="Proteomes" id="UP000051950">
    <property type="component" value="Unassembled WGS sequence"/>
</dbReference>
<evidence type="ECO:0000313" key="2">
    <source>
        <dbReference type="EMBL" id="KRT14415.1"/>
    </source>
</evidence>
<organism evidence="2 3">
    <name type="scientific">Pedobacter ginsenosidimutans</name>
    <dbReference type="NCBI Taxonomy" id="687842"/>
    <lineage>
        <taxon>Bacteria</taxon>
        <taxon>Pseudomonadati</taxon>
        <taxon>Bacteroidota</taxon>
        <taxon>Sphingobacteriia</taxon>
        <taxon>Sphingobacteriales</taxon>
        <taxon>Sphingobacteriaceae</taxon>
        <taxon>Pedobacter</taxon>
    </lineage>
</organism>
<comment type="caution">
    <text evidence="2">The sequence shown here is derived from an EMBL/GenBank/DDBJ whole genome shotgun (WGS) entry which is preliminary data.</text>
</comment>
<protein>
    <submittedName>
        <fullName evidence="2">Uncharacterized protein</fullName>
    </submittedName>
</protein>
<dbReference type="AlphaFoldDB" id="A0A0T5VLA9"/>
<reference evidence="2 3" key="1">
    <citation type="submission" date="2015-11" db="EMBL/GenBank/DDBJ databases">
        <title>Sequence of Pedobacter ginsenosidimutans.</title>
        <authorList>
            <person name="Carson E."/>
            <person name="Keyser V."/>
            <person name="Newman J."/>
            <person name="Miller J."/>
        </authorList>
    </citation>
    <scope>NUCLEOTIDE SEQUENCE [LARGE SCALE GENOMIC DNA]</scope>
    <source>
        <strain evidence="2 3">KACC 14530</strain>
    </source>
</reference>
<name>A0A0T5VLA9_9SPHI</name>
<dbReference type="EMBL" id="LMZQ01000018">
    <property type="protein sequence ID" value="KRT14415.1"/>
    <property type="molecule type" value="Genomic_DNA"/>
</dbReference>
<keyword evidence="3" id="KW-1185">Reference proteome</keyword>
<sequence length="97" mass="11168">MCFLARPSFLIFEFNVVAGTPNNFAAPSDRKSARYTTLISEYKAEAVQVEHTKSIKRPEHPDLKRQKSKTDSIKKGKAIQLFPLICHQLTYIIMIYH</sequence>